<feature type="domain" description="C2H2-type" evidence="11">
    <location>
        <begin position="1503"/>
        <end position="1530"/>
    </location>
</feature>
<keyword evidence="2" id="KW-0479">Metal-binding</keyword>
<feature type="domain" description="C2H2-type" evidence="11">
    <location>
        <begin position="284"/>
        <end position="313"/>
    </location>
</feature>
<dbReference type="GO" id="GO:0005634">
    <property type="term" value="C:nucleus"/>
    <property type="evidence" value="ECO:0007669"/>
    <property type="project" value="UniProtKB-SubCell"/>
</dbReference>
<feature type="region of interest" description="Disordered" evidence="10">
    <location>
        <begin position="308"/>
        <end position="338"/>
    </location>
</feature>
<evidence type="ECO:0000256" key="5">
    <source>
        <dbReference type="ARBA" id="ARBA00022833"/>
    </source>
</evidence>
<feature type="domain" description="C2H2-type" evidence="11">
    <location>
        <begin position="206"/>
        <end position="230"/>
    </location>
</feature>
<evidence type="ECO:0000259" key="11">
    <source>
        <dbReference type="PROSITE" id="PS50157"/>
    </source>
</evidence>
<reference evidence="12" key="1">
    <citation type="journal article" date="2023" name="IScience">
        <title>Live-bearing cockroach genome reveals convergent evolutionary mechanisms linked to viviparity in insects and beyond.</title>
        <authorList>
            <person name="Fouks B."/>
            <person name="Harrison M.C."/>
            <person name="Mikhailova A.A."/>
            <person name="Marchal E."/>
            <person name="English S."/>
            <person name="Carruthers M."/>
            <person name="Jennings E.C."/>
            <person name="Chiamaka E.L."/>
            <person name="Frigard R.A."/>
            <person name="Pippel M."/>
            <person name="Attardo G.M."/>
            <person name="Benoit J.B."/>
            <person name="Bornberg-Bauer E."/>
            <person name="Tobe S.S."/>
        </authorList>
    </citation>
    <scope>NUCLEOTIDE SEQUENCE</scope>
    <source>
        <strain evidence="12">Stay&amp;Tobe</strain>
    </source>
</reference>
<dbReference type="PROSITE" id="PS50157">
    <property type="entry name" value="ZINC_FINGER_C2H2_2"/>
    <property type="match status" value="14"/>
</dbReference>
<feature type="compositionally biased region" description="Basic and acidic residues" evidence="10">
    <location>
        <begin position="1056"/>
        <end position="1070"/>
    </location>
</feature>
<keyword evidence="6" id="KW-0805">Transcription regulation</keyword>
<feature type="region of interest" description="Disordered" evidence="10">
    <location>
        <begin position="1307"/>
        <end position="1395"/>
    </location>
</feature>
<evidence type="ECO:0000313" key="13">
    <source>
        <dbReference type="Proteomes" id="UP001233999"/>
    </source>
</evidence>
<reference evidence="12" key="2">
    <citation type="submission" date="2023-05" db="EMBL/GenBank/DDBJ databases">
        <authorList>
            <person name="Fouks B."/>
        </authorList>
    </citation>
    <scope>NUCLEOTIDE SEQUENCE</scope>
    <source>
        <strain evidence="12">Stay&amp;Tobe</strain>
        <tissue evidence="12">Testes</tissue>
    </source>
</reference>
<feature type="domain" description="C2H2-type" evidence="11">
    <location>
        <begin position="1231"/>
        <end position="1259"/>
    </location>
</feature>
<feature type="region of interest" description="Disordered" evidence="10">
    <location>
        <begin position="92"/>
        <end position="175"/>
    </location>
</feature>
<gene>
    <name evidence="12" type="ORF">L9F63_010587</name>
</gene>
<dbReference type="InterPro" id="IPR013087">
    <property type="entry name" value="Znf_C2H2_type"/>
</dbReference>
<evidence type="ECO:0000256" key="4">
    <source>
        <dbReference type="ARBA" id="ARBA00022771"/>
    </source>
</evidence>
<feature type="domain" description="C2H2-type" evidence="11">
    <location>
        <begin position="882"/>
        <end position="905"/>
    </location>
</feature>
<evidence type="ECO:0000256" key="2">
    <source>
        <dbReference type="ARBA" id="ARBA00022723"/>
    </source>
</evidence>
<feature type="compositionally biased region" description="Basic and acidic residues" evidence="10">
    <location>
        <begin position="1369"/>
        <end position="1393"/>
    </location>
</feature>
<feature type="region of interest" description="Disordered" evidence="10">
    <location>
        <begin position="1253"/>
        <end position="1285"/>
    </location>
</feature>
<dbReference type="GO" id="GO:0001228">
    <property type="term" value="F:DNA-binding transcription activator activity, RNA polymerase II-specific"/>
    <property type="evidence" value="ECO:0007669"/>
    <property type="project" value="TreeGrafter"/>
</dbReference>
<feature type="region of interest" description="Disordered" evidence="10">
    <location>
        <begin position="1142"/>
        <end position="1195"/>
    </location>
</feature>
<feature type="region of interest" description="Disordered" evidence="10">
    <location>
        <begin position="1458"/>
        <end position="1482"/>
    </location>
</feature>
<feature type="region of interest" description="Disordered" evidence="10">
    <location>
        <begin position="819"/>
        <end position="856"/>
    </location>
</feature>
<accession>A0AAD8EQJ7</accession>
<feature type="compositionally biased region" description="Polar residues" evidence="10">
    <location>
        <begin position="696"/>
        <end position="716"/>
    </location>
</feature>
<feature type="domain" description="C2H2-type" evidence="11">
    <location>
        <begin position="528"/>
        <end position="556"/>
    </location>
</feature>
<dbReference type="InterPro" id="IPR052795">
    <property type="entry name" value="RREB1"/>
</dbReference>
<organism evidence="12 13">
    <name type="scientific">Diploptera punctata</name>
    <name type="common">Pacific beetle cockroach</name>
    <dbReference type="NCBI Taxonomy" id="6984"/>
    <lineage>
        <taxon>Eukaryota</taxon>
        <taxon>Metazoa</taxon>
        <taxon>Ecdysozoa</taxon>
        <taxon>Arthropoda</taxon>
        <taxon>Hexapoda</taxon>
        <taxon>Insecta</taxon>
        <taxon>Pterygota</taxon>
        <taxon>Neoptera</taxon>
        <taxon>Polyneoptera</taxon>
        <taxon>Dictyoptera</taxon>
        <taxon>Blattodea</taxon>
        <taxon>Blaberoidea</taxon>
        <taxon>Blaberidae</taxon>
        <taxon>Diplopterinae</taxon>
        <taxon>Diploptera</taxon>
    </lineage>
</organism>
<feature type="domain" description="C2H2-type" evidence="11">
    <location>
        <begin position="49"/>
        <end position="76"/>
    </location>
</feature>
<dbReference type="FunFam" id="3.30.160.60:FF:002095">
    <property type="entry name" value="ras-responsive element-binding protein 1"/>
    <property type="match status" value="1"/>
</dbReference>
<feature type="region of interest" description="Disordered" evidence="10">
    <location>
        <begin position="1054"/>
        <end position="1077"/>
    </location>
</feature>
<dbReference type="EMBL" id="JASPKZ010000842">
    <property type="protein sequence ID" value="KAJ9598993.1"/>
    <property type="molecule type" value="Genomic_DNA"/>
</dbReference>
<evidence type="ECO:0000256" key="9">
    <source>
        <dbReference type="PROSITE-ProRule" id="PRU00042"/>
    </source>
</evidence>
<feature type="domain" description="C2H2-type" evidence="11">
    <location>
        <begin position="1421"/>
        <end position="1449"/>
    </location>
</feature>
<protein>
    <recommendedName>
        <fullName evidence="11">C2H2-type domain-containing protein</fullName>
    </recommendedName>
</protein>
<feature type="compositionally biased region" description="Acidic residues" evidence="10">
    <location>
        <begin position="1143"/>
        <end position="1157"/>
    </location>
</feature>
<dbReference type="PANTHER" id="PTHR46451">
    <property type="entry name" value="RAS-RESPONSIVE ELEMENT-BINDING PROTEIN 1"/>
    <property type="match status" value="1"/>
</dbReference>
<dbReference type="FunFam" id="3.30.160.60:FF:001967">
    <property type="entry name" value="Ras-responsive element-binding protein"/>
    <property type="match status" value="1"/>
</dbReference>
<evidence type="ECO:0000256" key="7">
    <source>
        <dbReference type="ARBA" id="ARBA00023163"/>
    </source>
</evidence>
<feature type="non-terminal residue" evidence="12">
    <location>
        <position position="1"/>
    </location>
</feature>
<feature type="domain" description="C2H2-type" evidence="11">
    <location>
        <begin position="15"/>
        <end position="42"/>
    </location>
</feature>
<dbReference type="Proteomes" id="UP001233999">
    <property type="component" value="Unassembled WGS sequence"/>
</dbReference>
<feature type="compositionally biased region" description="Low complexity" evidence="10">
    <location>
        <begin position="1256"/>
        <end position="1278"/>
    </location>
</feature>
<dbReference type="Pfam" id="PF00096">
    <property type="entry name" value="zf-C2H2"/>
    <property type="match status" value="3"/>
</dbReference>
<keyword evidence="13" id="KW-1185">Reference proteome</keyword>
<feature type="region of interest" description="Disordered" evidence="10">
    <location>
        <begin position="641"/>
        <end position="726"/>
    </location>
</feature>
<dbReference type="SMART" id="SM00355">
    <property type="entry name" value="ZnF_C2H2"/>
    <property type="match status" value="16"/>
</dbReference>
<evidence type="ECO:0000256" key="6">
    <source>
        <dbReference type="ARBA" id="ARBA00023015"/>
    </source>
</evidence>
<feature type="compositionally biased region" description="Basic and acidic residues" evidence="10">
    <location>
        <begin position="666"/>
        <end position="675"/>
    </location>
</feature>
<keyword evidence="7" id="KW-0804">Transcription</keyword>
<feature type="compositionally biased region" description="Basic and acidic residues" evidence="10">
    <location>
        <begin position="1350"/>
        <end position="1360"/>
    </location>
</feature>
<dbReference type="SUPFAM" id="SSF57667">
    <property type="entry name" value="beta-beta-alpha zinc fingers"/>
    <property type="match status" value="6"/>
</dbReference>
<dbReference type="GO" id="GO:0008270">
    <property type="term" value="F:zinc ion binding"/>
    <property type="evidence" value="ECO:0007669"/>
    <property type="project" value="UniProtKB-KW"/>
</dbReference>
<feature type="region of interest" description="Disordered" evidence="10">
    <location>
        <begin position="905"/>
        <end position="929"/>
    </location>
</feature>
<evidence type="ECO:0000256" key="3">
    <source>
        <dbReference type="ARBA" id="ARBA00022737"/>
    </source>
</evidence>
<feature type="domain" description="C2H2-type" evidence="11">
    <location>
        <begin position="1531"/>
        <end position="1558"/>
    </location>
</feature>
<feature type="compositionally biased region" description="Polar residues" evidence="10">
    <location>
        <begin position="1460"/>
        <end position="1469"/>
    </location>
</feature>
<keyword evidence="4 9" id="KW-0863">Zinc-finger</keyword>
<feature type="domain" description="C2H2-type" evidence="11">
    <location>
        <begin position="1203"/>
        <end position="1230"/>
    </location>
</feature>
<feature type="compositionally biased region" description="Low complexity" evidence="10">
    <location>
        <begin position="1161"/>
        <end position="1171"/>
    </location>
</feature>
<feature type="domain" description="C2H2-type" evidence="11">
    <location>
        <begin position="77"/>
        <end position="104"/>
    </location>
</feature>
<keyword evidence="8" id="KW-0539">Nucleus</keyword>
<comment type="subcellular location">
    <subcellularLocation>
        <location evidence="1">Nucleus</location>
    </subcellularLocation>
</comment>
<evidence type="ECO:0000256" key="1">
    <source>
        <dbReference type="ARBA" id="ARBA00004123"/>
    </source>
</evidence>
<feature type="compositionally biased region" description="Low complexity" evidence="10">
    <location>
        <begin position="111"/>
        <end position="129"/>
    </location>
</feature>
<dbReference type="PROSITE" id="PS00028">
    <property type="entry name" value="ZINC_FINGER_C2H2_1"/>
    <property type="match status" value="12"/>
</dbReference>
<feature type="compositionally biased region" description="Polar residues" evidence="10">
    <location>
        <begin position="905"/>
        <end position="919"/>
    </location>
</feature>
<evidence type="ECO:0000256" key="10">
    <source>
        <dbReference type="SAM" id="MobiDB-lite"/>
    </source>
</evidence>
<dbReference type="InterPro" id="IPR036236">
    <property type="entry name" value="Znf_C2H2_sf"/>
</dbReference>
<sequence length="1735" mass="192253">NSSNRVVSDDSAMKYVCPICDTVLSSQHDFTLHIRSHNNLSPEACMKSFTCKICCKVLSSSSSLDRHVLVHSGERPFKCKLCGVAFTTNGNMHRHMRTHNSPASKSESYESDGSTDSSSSIHSKKSPLSSPQPNGNIAKKRRPCLSPNGSENGNKRKLPELFNENGESPDYSSDQSLHCPVCDREDFVTLNGLEIHLEENHPEYHFRCHVCNQTFSNQGGLNLHRSMTQHDKNIKITKGSKQQNNAVLGFKDCAIVDFSSNKFPHVAVALCEKILHKPSTALKFKCDKCDRAFPCSSALNIHQQADCSDGEMPADLTSSRRRISSAGRSSDTAESEEEIEVRKREDFFAVLDLQNKSVPTSPSVKSEDFHSKKDDIYETGFYYNSVNNERIDGGRNTESGKDLADIQSIISVTSAGGFIQDLSKSPPQGNTMSPDCVSRGSMLDSGGGDEEQQEDCFAAEFRRMKLKGEFPCKLCQAVFPNLRALKGHNRTHISSSVGIFRCNMCQYTNQDKATLIRHMRTHNGDRPYECAICNYAFTTKANCERHLRNRHSKLSREEVKKSIIYHPSEDPTNDPDLQTKLQELSSNEYSSGFQHSEEHSKTLLKELIEESLISKVLIHGIKLKNLMPNIEVIDRSVPEVHHQTSPYTSSASDGDSPLDLSMDALDLSKKKDTKNFRSSSPTKEVDDSVPQDLSKKTSQTNEGPTMSPHQHSQSPTTQPPLHPVAGFYANPQLNHLYLNSNGFPFPQAQPPFPLHPYFMPPTHAALLPSSNIDDLRSRLQKELINNLQLSGGTIFDSVVASAAERLQAFHQQAYQDYSRGKSEEIDRSSTSSGITKAPPVAKVSVTPKSNKERENSSVKMVIKNGVLMPKQKQRRYRTERPFACEHCTAKFTLRSNMERHIKQQHPQFWTQRQRSNVGNSGPGRRSHAIPTSLTVNLNLSNHQDSVAKNLLSDNTQSKATHVAPVINIPEPPADYQISNVIRDNFHPSLGESEQVLTPKINTDHSSESLLADNALKTKDNSSIMINNNNYNKAYISEEVKLAIAQQLKSKLNNPIEYEKKDQDESKKCPDEDNDDESELVIDEEKEVEDVVEDKDLKKETKEKFSEQTNVSTKDVDLASVSRLLDNATTQTQAFQRYFRGTQDGEEGLDGSEEDEEGLVAGSNSEGNNSGSDENRSENEQSNTSNNSSVEKKKSAYSLAPNRVSCPYCSRMFPWTSSLRRHVLTHTGQKPYKCPHCPLLFTTKSNCDRHLLRKHGGQSSAQISQGGGSSSSSETSPGSNTNYTMRNVPERPFKCNYCPSSTFSTQSNLKKHVQTKHSQMSPGSVSHPLIPRTVMPGEDGCNISTTGSSRSESRYGGDESHGSGSEDAGEERTNVNEVEKRTGLKHQEKEERNSHLSAALEGHRPQLSSSSAVEASVVDLPFKCHLCEGSYAERQEALEHIRENHPAEFELLMSKGALDSSAGTEDNSTGHPDDGSVGGGEESLEQLRGKFPDYADLPSDGAEVMCAFCMRRFWSAEDLRRHMRTHTGERPFSCDICRRRFTLKHSMLRHRKKHNNSTVHFSASATSNEDITVVSGDEEHPNSGTTLHNMLQSRSKKQNSEDAMGISGDEDISSNLPLSVISSDITMGKPIKLDLKMTNHNNNNITTGTTAKGVGNWDSDSEKFTASAAAKLLSTKFSTCPSGTERREETDDDNTGNLLGKLLGIQGSIIEKVLQSKSAADDAAKLLGVQNGTNQE</sequence>
<feature type="compositionally biased region" description="Polar residues" evidence="10">
    <location>
        <begin position="643"/>
        <end position="653"/>
    </location>
</feature>
<dbReference type="FunFam" id="3.30.160.60:FF:001788">
    <property type="entry name" value="ras-responsive element-binding protein 1"/>
    <property type="match status" value="1"/>
</dbReference>
<feature type="domain" description="C2H2-type" evidence="11">
    <location>
        <begin position="500"/>
        <end position="527"/>
    </location>
</feature>
<dbReference type="PANTHER" id="PTHR46451:SF1">
    <property type="entry name" value="RAS-RESPONSIVE ELEMENT-BINDING PROTEIN 1"/>
    <property type="match status" value="1"/>
</dbReference>
<feature type="compositionally biased region" description="Low complexity" evidence="10">
    <location>
        <begin position="1179"/>
        <end position="1188"/>
    </location>
</feature>
<dbReference type="Gene3D" id="3.30.160.60">
    <property type="entry name" value="Classic Zinc Finger"/>
    <property type="match status" value="11"/>
</dbReference>
<dbReference type="GO" id="GO:0000978">
    <property type="term" value="F:RNA polymerase II cis-regulatory region sequence-specific DNA binding"/>
    <property type="evidence" value="ECO:0007669"/>
    <property type="project" value="TreeGrafter"/>
</dbReference>
<name>A0AAD8EQJ7_DIPPU</name>
<keyword evidence="3" id="KW-0677">Repeat</keyword>
<comment type="caution">
    <text evidence="12">The sequence shown here is derived from an EMBL/GenBank/DDBJ whole genome shotgun (WGS) entry which is preliminary data.</text>
</comment>
<evidence type="ECO:0000313" key="12">
    <source>
        <dbReference type="EMBL" id="KAJ9598993.1"/>
    </source>
</evidence>
<dbReference type="FunFam" id="3.30.160.60:FF:001782">
    <property type="entry name" value="Ras-responsive element-binding protein 1a"/>
    <property type="match status" value="1"/>
</dbReference>
<evidence type="ECO:0000256" key="8">
    <source>
        <dbReference type="ARBA" id="ARBA00023242"/>
    </source>
</evidence>
<dbReference type="FunFam" id="3.30.160.60:FF:002512">
    <property type="entry name" value="Pebbled, isoform A"/>
    <property type="match status" value="1"/>
</dbReference>
<dbReference type="FunFam" id="3.30.160.60:FF:001289">
    <property type="entry name" value="Zinc finger protein 574"/>
    <property type="match status" value="1"/>
</dbReference>
<proteinExistence type="predicted"/>
<keyword evidence="5" id="KW-0862">Zinc</keyword>
<feature type="domain" description="C2H2-type" evidence="11">
    <location>
        <begin position="470"/>
        <end position="497"/>
    </location>
</feature>